<dbReference type="Proteomes" id="UP001596002">
    <property type="component" value="Unassembled WGS sequence"/>
</dbReference>
<evidence type="ECO:0000313" key="1">
    <source>
        <dbReference type="EMBL" id="MFC4766001.1"/>
    </source>
</evidence>
<dbReference type="Gene3D" id="3.90.190.10">
    <property type="entry name" value="Protein tyrosine phosphatase superfamily"/>
    <property type="match status" value="1"/>
</dbReference>
<accession>A0ABV9PUT7</accession>
<reference evidence="2" key="1">
    <citation type="journal article" date="2019" name="Int. J. Syst. Evol. Microbiol.">
        <title>The Global Catalogue of Microorganisms (GCM) 10K type strain sequencing project: providing services to taxonomists for standard genome sequencing and annotation.</title>
        <authorList>
            <consortium name="The Broad Institute Genomics Platform"/>
            <consortium name="The Broad Institute Genome Sequencing Center for Infectious Disease"/>
            <person name="Wu L."/>
            <person name="Ma J."/>
        </authorList>
    </citation>
    <scope>NUCLEOTIDE SEQUENCE [LARGE SCALE GENOMIC DNA]</scope>
    <source>
        <strain evidence="2">WYCCWR 12678</strain>
    </source>
</reference>
<dbReference type="InterPro" id="IPR029021">
    <property type="entry name" value="Prot-tyrosine_phosphatase-like"/>
</dbReference>
<comment type="caution">
    <text evidence="1">The sequence shown here is derived from an EMBL/GenBank/DDBJ whole genome shotgun (WGS) entry which is preliminary data.</text>
</comment>
<evidence type="ECO:0000313" key="2">
    <source>
        <dbReference type="Proteomes" id="UP001596002"/>
    </source>
</evidence>
<dbReference type="EMBL" id="JBHSHC010000008">
    <property type="protein sequence ID" value="MFC4766001.1"/>
    <property type="molecule type" value="Genomic_DNA"/>
</dbReference>
<protein>
    <submittedName>
        <fullName evidence="1">Uncharacterized protein</fullName>
    </submittedName>
</protein>
<keyword evidence="2" id="KW-1185">Reference proteome</keyword>
<gene>
    <name evidence="1" type="ORF">ACFO8Q_01100</name>
</gene>
<sequence length="65" mass="7059">MVSEGGVDVIVDLREEATESAVQSPVVRWIHVPLADAKSGQEANLRKAIDEVVSAYKRGNIVAFH</sequence>
<name>A0ABV9PUT7_9BACL</name>
<proteinExistence type="predicted"/>
<organism evidence="1 2">
    <name type="scientific">Effusibacillus consociatus</name>
    <dbReference type="NCBI Taxonomy" id="1117041"/>
    <lineage>
        <taxon>Bacteria</taxon>
        <taxon>Bacillati</taxon>
        <taxon>Bacillota</taxon>
        <taxon>Bacilli</taxon>
        <taxon>Bacillales</taxon>
        <taxon>Alicyclobacillaceae</taxon>
        <taxon>Effusibacillus</taxon>
    </lineage>
</organism>
<dbReference type="RefSeq" id="WP_380023640.1">
    <property type="nucleotide sequence ID" value="NZ_JBHSHC010000008.1"/>
</dbReference>